<feature type="transmembrane region" description="Helical" evidence="1">
    <location>
        <begin position="241"/>
        <end position="260"/>
    </location>
</feature>
<dbReference type="Proteomes" id="UP000663637">
    <property type="component" value="Chromosome"/>
</dbReference>
<feature type="transmembrane region" description="Helical" evidence="1">
    <location>
        <begin position="82"/>
        <end position="100"/>
    </location>
</feature>
<evidence type="ECO:0000313" key="3">
    <source>
        <dbReference type="Proteomes" id="UP000663637"/>
    </source>
</evidence>
<protein>
    <submittedName>
        <fullName evidence="2">Uncharacterized protein</fullName>
    </submittedName>
</protein>
<gene>
    <name evidence="2" type="ORF">IDJ81_13155</name>
</gene>
<feature type="transmembrane region" description="Helical" evidence="1">
    <location>
        <begin position="152"/>
        <end position="169"/>
    </location>
</feature>
<proteinExistence type="predicted"/>
<evidence type="ECO:0000313" key="2">
    <source>
        <dbReference type="EMBL" id="QSB44251.1"/>
    </source>
</evidence>
<keyword evidence="3" id="KW-1185">Reference proteome</keyword>
<feature type="transmembrane region" description="Helical" evidence="1">
    <location>
        <begin position="217"/>
        <end position="235"/>
    </location>
</feature>
<evidence type="ECO:0000256" key="1">
    <source>
        <dbReference type="SAM" id="Phobius"/>
    </source>
</evidence>
<organism evidence="2 3">
    <name type="scientific">Tsuneonella flava</name>
    <dbReference type="NCBI Taxonomy" id="2055955"/>
    <lineage>
        <taxon>Bacteria</taxon>
        <taxon>Pseudomonadati</taxon>
        <taxon>Pseudomonadota</taxon>
        <taxon>Alphaproteobacteria</taxon>
        <taxon>Sphingomonadales</taxon>
        <taxon>Erythrobacteraceae</taxon>
        <taxon>Tsuneonella</taxon>
    </lineage>
</organism>
<dbReference type="EMBL" id="CP061510">
    <property type="protein sequence ID" value="QSB44251.1"/>
    <property type="molecule type" value="Genomic_DNA"/>
</dbReference>
<keyword evidence="1" id="KW-0812">Transmembrane</keyword>
<reference evidence="2 3" key="1">
    <citation type="submission" date="2020-09" db="EMBL/GenBank/DDBJ databases">
        <title>Complete genome sequence of altererythrobacter flavus SS-21NJ, isolated from Dongying oil sludge in Shandong province.</title>
        <authorList>
            <person name="Sun S."/>
            <person name="Zhang Z."/>
        </authorList>
    </citation>
    <scope>NUCLEOTIDE SEQUENCE [LARGE SCALE GENOMIC DNA]</scope>
    <source>
        <strain evidence="2 3">SS-21NJ</strain>
    </source>
</reference>
<keyword evidence="1" id="KW-1133">Transmembrane helix</keyword>
<dbReference type="RefSeq" id="WP_205441621.1">
    <property type="nucleotide sequence ID" value="NZ_CP061510.1"/>
</dbReference>
<accession>A0ABX7KB20</accession>
<sequence>MHRPISVCVIALSATLLVSGWWMVSAGAPRSYAFVNLAALIAGLVLAFAIARVPAKAALIAPAALGALALAFGPSIDGVHRWVALGGISIHATMLAGPCFAVAFQRIGGWPASLATVAFAAVTALQPDFGMALALACSVALTLLVRRDLPTLAALACAALAAVWAAWRGDPLSAVPFVEGVMQRMASDHSPAALISLALLALATTAPALLREGRQAGGLAFAGYSVGLVGASLIGPFPTPLVGYGAAPILGYCLALGLLIRPSSATER</sequence>
<keyword evidence="1" id="KW-0472">Membrane</keyword>
<feature type="transmembrane region" description="Helical" evidence="1">
    <location>
        <begin position="189"/>
        <end position="210"/>
    </location>
</feature>
<feature type="transmembrane region" description="Helical" evidence="1">
    <location>
        <begin position="30"/>
        <end position="50"/>
    </location>
</feature>
<name>A0ABX7KB20_9SPHN</name>
<feature type="transmembrane region" description="Helical" evidence="1">
    <location>
        <begin position="57"/>
        <end position="76"/>
    </location>
</feature>